<proteinExistence type="predicted"/>
<comment type="caution">
    <text evidence="5">The sequence shown here is derived from an EMBL/GenBank/DDBJ whole genome shotgun (WGS) entry which is preliminary data.</text>
</comment>
<gene>
    <name evidence="5" type="primary">hipA_3</name>
    <name evidence="5" type="ORF">SDC9_66594</name>
</gene>
<name>A0A644XVG1_9ZZZZ</name>
<dbReference type="InterPro" id="IPR052028">
    <property type="entry name" value="HipA_Ser/Thr_kinase"/>
</dbReference>
<sequence length="443" mass="48129">MAARPKSLAIWMNGSLVGTWAIGPDRQDTLIYDNQWYATPNRLPLSLSLPMSIPGAELKGTAVASYFDNLLPDSVEIRRRIAGRYGLQSTSAFELLSAIGRDCVGAIQLLDPGALPTGWDRIEASPMSNEKVRDHLRSVTVSPSLAVKEDLRISIAGAQEKSGLLELHNAWWMPHHATPTNRILKLALGSIGGGLIPLHNSIENEWLCAQILKGYDIPVAECEIKDFAGTSALSVHRFDRQLVEHANGSTLYRLPQEDFCQVLAMPPHLKYESDGGPGFLAIAHVLRSSANAQADITTLFQAQVLFWMLLGVDGHAKNFSIMLRANGRYQLAPLYDVISMWPYAGHGAGKASLHKLKMAMAVVGESGKHYVWSKIQRRHFEHMGFLAGIADPAGVIDALIARTPAVIRAVRSALPADFPSAISHAIFSGVVDAALKLGRAASN</sequence>
<dbReference type="EMBL" id="VSSQ01003326">
    <property type="protein sequence ID" value="MPM20165.1"/>
    <property type="molecule type" value="Genomic_DNA"/>
</dbReference>
<dbReference type="GO" id="GO:0005829">
    <property type="term" value="C:cytosol"/>
    <property type="evidence" value="ECO:0007669"/>
    <property type="project" value="TreeGrafter"/>
</dbReference>
<dbReference type="InterPro" id="IPR012893">
    <property type="entry name" value="HipA-like_C"/>
</dbReference>
<feature type="domain" description="HipA N-terminal subdomain 1" evidence="4">
    <location>
        <begin position="8"/>
        <end position="109"/>
    </location>
</feature>
<dbReference type="Pfam" id="PF13657">
    <property type="entry name" value="Couple_hipA"/>
    <property type="match status" value="1"/>
</dbReference>
<dbReference type="PANTHER" id="PTHR37419">
    <property type="entry name" value="SERINE/THREONINE-PROTEIN KINASE TOXIN HIPA"/>
    <property type="match status" value="1"/>
</dbReference>
<dbReference type="InterPro" id="IPR017508">
    <property type="entry name" value="HipA_N1"/>
</dbReference>
<keyword evidence="1 5" id="KW-0808">Transferase</keyword>
<dbReference type="PANTHER" id="PTHR37419:SF1">
    <property type="entry name" value="SERINE_THREONINE-PROTEIN KINASE TOXIN HIPA"/>
    <property type="match status" value="1"/>
</dbReference>
<dbReference type="NCBIfam" id="TIGR03071">
    <property type="entry name" value="couple_hipA"/>
    <property type="match status" value="1"/>
</dbReference>
<evidence type="ECO:0000256" key="1">
    <source>
        <dbReference type="ARBA" id="ARBA00022679"/>
    </source>
</evidence>
<dbReference type="EC" id="2.7.11.1" evidence="5"/>
<accession>A0A644XVG1</accession>
<dbReference type="GO" id="GO:0004674">
    <property type="term" value="F:protein serine/threonine kinase activity"/>
    <property type="evidence" value="ECO:0007669"/>
    <property type="project" value="UniProtKB-EC"/>
</dbReference>
<evidence type="ECO:0000256" key="2">
    <source>
        <dbReference type="ARBA" id="ARBA00022777"/>
    </source>
</evidence>
<dbReference type="AlphaFoldDB" id="A0A644XVG1"/>
<dbReference type="Pfam" id="PF07804">
    <property type="entry name" value="HipA_C"/>
    <property type="match status" value="1"/>
</dbReference>
<dbReference type="CDD" id="cd17808">
    <property type="entry name" value="HipA_Ec_like"/>
    <property type="match status" value="1"/>
</dbReference>
<feature type="domain" description="HipA-like C-terminal" evidence="3">
    <location>
        <begin position="153"/>
        <end position="380"/>
    </location>
</feature>
<evidence type="ECO:0000313" key="5">
    <source>
        <dbReference type="EMBL" id="MPM20165.1"/>
    </source>
</evidence>
<organism evidence="5">
    <name type="scientific">bioreactor metagenome</name>
    <dbReference type="NCBI Taxonomy" id="1076179"/>
    <lineage>
        <taxon>unclassified sequences</taxon>
        <taxon>metagenomes</taxon>
        <taxon>ecological metagenomes</taxon>
    </lineage>
</organism>
<keyword evidence="2 5" id="KW-0418">Kinase</keyword>
<evidence type="ECO:0000259" key="3">
    <source>
        <dbReference type="Pfam" id="PF07804"/>
    </source>
</evidence>
<evidence type="ECO:0000259" key="4">
    <source>
        <dbReference type="Pfam" id="PF13657"/>
    </source>
</evidence>
<reference evidence="5" key="1">
    <citation type="submission" date="2019-08" db="EMBL/GenBank/DDBJ databases">
        <authorList>
            <person name="Kucharzyk K."/>
            <person name="Murdoch R.W."/>
            <person name="Higgins S."/>
            <person name="Loffler F."/>
        </authorList>
    </citation>
    <scope>NUCLEOTIDE SEQUENCE</scope>
</reference>
<protein>
    <submittedName>
        <fullName evidence="5">Serine/threonine-protein kinase toxin HipA</fullName>
        <ecNumber evidence="5">2.7.11.1</ecNumber>
    </submittedName>
</protein>